<organism evidence="1 2">
    <name type="scientific">Clostridium frigidicarnis</name>
    <dbReference type="NCBI Taxonomy" id="84698"/>
    <lineage>
        <taxon>Bacteria</taxon>
        <taxon>Bacillati</taxon>
        <taxon>Bacillota</taxon>
        <taxon>Clostridia</taxon>
        <taxon>Eubacteriales</taxon>
        <taxon>Clostridiaceae</taxon>
        <taxon>Clostridium</taxon>
    </lineage>
</organism>
<gene>
    <name evidence="1" type="ORF">SAMN04488528_10466</name>
</gene>
<sequence>MKKIILWVVILIVILASIVILTSKEQQIDQEKIFSINDKTKINVKTDKTKVIVTQKNINEIKVSLSGKEKVSFGKTELEVNESNDSLDLQIGGKSLIVFEK</sequence>
<dbReference type="Proteomes" id="UP000198619">
    <property type="component" value="Unassembled WGS sequence"/>
</dbReference>
<evidence type="ECO:0000313" key="2">
    <source>
        <dbReference type="Proteomes" id="UP000198619"/>
    </source>
</evidence>
<accession>A0A1I1ASZ9</accession>
<dbReference type="STRING" id="84698.SAMN04488528_10466"/>
<proteinExistence type="predicted"/>
<dbReference type="EMBL" id="FOKI01000046">
    <property type="protein sequence ID" value="SFB41144.1"/>
    <property type="molecule type" value="Genomic_DNA"/>
</dbReference>
<dbReference type="RefSeq" id="WP_090042938.1">
    <property type="nucleotide sequence ID" value="NZ_FOKI01000046.1"/>
</dbReference>
<reference evidence="1 2" key="1">
    <citation type="submission" date="2016-10" db="EMBL/GenBank/DDBJ databases">
        <authorList>
            <person name="de Groot N.N."/>
        </authorList>
    </citation>
    <scope>NUCLEOTIDE SEQUENCE [LARGE SCALE GENOMIC DNA]</scope>
    <source>
        <strain evidence="1 2">DSM 12271</strain>
    </source>
</reference>
<name>A0A1I1ASZ9_9CLOT</name>
<dbReference type="AlphaFoldDB" id="A0A1I1ASZ9"/>
<protein>
    <submittedName>
        <fullName evidence="1">Uncharacterized protein</fullName>
    </submittedName>
</protein>
<keyword evidence="2" id="KW-1185">Reference proteome</keyword>
<evidence type="ECO:0000313" key="1">
    <source>
        <dbReference type="EMBL" id="SFB41144.1"/>
    </source>
</evidence>